<evidence type="ECO:0000256" key="2">
    <source>
        <dbReference type="ARBA" id="ARBA00022801"/>
    </source>
</evidence>
<dbReference type="PANTHER" id="PTHR10161:SF14">
    <property type="entry name" value="TARTRATE-RESISTANT ACID PHOSPHATASE TYPE 5"/>
    <property type="match status" value="1"/>
</dbReference>
<reference evidence="5" key="1">
    <citation type="submission" date="2023-10" db="EMBL/GenBank/DDBJ databases">
        <authorList>
            <person name="Chen Y."/>
            <person name="Shah S."/>
            <person name="Dougan E. K."/>
            <person name="Thang M."/>
            <person name="Chan C."/>
        </authorList>
    </citation>
    <scope>NUCLEOTIDE SEQUENCE [LARGE SCALE GENOMIC DNA]</scope>
</reference>
<comment type="caution">
    <text evidence="5">The sequence shown here is derived from an EMBL/GenBank/DDBJ whole genome shotgun (WGS) entry which is preliminary data.</text>
</comment>
<feature type="domain" description="Calcineurin-like phosphoesterase" evidence="4">
    <location>
        <begin position="118"/>
        <end position="363"/>
    </location>
</feature>
<dbReference type="EMBL" id="CAUYUJ010020082">
    <property type="protein sequence ID" value="CAK0895722.1"/>
    <property type="molecule type" value="Genomic_DNA"/>
</dbReference>
<keyword evidence="3" id="KW-0812">Transmembrane</keyword>
<dbReference type="Gene3D" id="3.60.21.10">
    <property type="match status" value="1"/>
</dbReference>
<protein>
    <recommendedName>
        <fullName evidence="4">Calcineurin-like phosphoesterase domain-containing protein</fullName>
    </recommendedName>
</protein>
<sequence length="531" mass="58511">MPANRAAASLAALPLARARGREGGQCRDRFEAPAQGSRAVDLNGVRLPDVCINGTGPTGAYEVFVIGDWGGHRVHGHAAVTAADHRKSGVHKRDFVTGLDDFPQQRVAAAMGKRAMWVDPDYVINVGDNFYPVACDRPATPRQRSLRSQPAGGPRCRWHVAGWAGVDQECCTTHGENNFSSQWDDIFEAMYTGTGLDGKQWLGVLGNHDYGGFMFTSAWDQAIKYTWRHSVGNLGRWMTPALFWSTTVRYPDFSVDYFFMDSNIFDAEDPYTDIHHNICSIAHNAINATCEAEGGPESTTDCPGWFQRLWDEQSEWLEWQLSASDTTWQIVVTHFPPSFGESFWKHVSAKYGIDLIITGHLHRQEIHVEDADDFLYPTGWVVSGGGGGVTSDWPPSTEGDDSYGFMHLTLSKNSITVRNVDHLGNDTHVAVVQQRKRSERANAGHQRDNVIGKPWKDVKAARGRPHSASAPLPGDGGGGVDGAARAVLNWLGFAVFATWVLWLVLCKTSTARVSVMDGGAFPRAVRTFHKN</sequence>
<keyword evidence="1" id="KW-0732">Signal</keyword>
<evidence type="ECO:0000256" key="1">
    <source>
        <dbReference type="ARBA" id="ARBA00022729"/>
    </source>
</evidence>
<proteinExistence type="predicted"/>
<feature type="transmembrane region" description="Helical" evidence="3">
    <location>
        <begin position="487"/>
        <end position="506"/>
    </location>
</feature>
<name>A0ABN9XD22_9DINO</name>
<dbReference type="Pfam" id="PF00149">
    <property type="entry name" value="Metallophos"/>
    <property type="match status" value="1"/>
</dbReference>
<keyword evidence="3" id="KW-1133">Transmembrane helix</keyword>
<evidence type="ECO:0000313" key="6">
    <source>
        <dbReference type="Proteomes" id="UP001189429"/>
    </source>
</evidence>
<accession>A0ABN9XD22</accession>
<dbReference type="InterPro" id="IPR029052">
    <property type="entry name" value="Metallo-depent_PP-like"/>
</dbReference>
<organism evidence="5 6">
    <name type="scientific">Prorocentrum cordatum</name>
    <dbReference type="NCBI Taxonomy" id="2364126"/>
    <lineage>
        <taxon>Eukaryota</taxon>
        <taxon>Sar</taxon>
        <taxon>Alveolata</taxon>
        <taxon>Dinophyceae</taxon>
        <taxon>Prorocentrales</taxon>
        <taxon>Prorocentraceae</taxon>
        <taxon>Prorocentrum</taxon>
    </lineage>
</organism>
<keyword evidence="3" id="KW-0472">Membrane</keyword>
<dbReference type="InterPro" id="IPR051558">
    <property type="entry name" value="Metallophosphoesterase_PAP"/>
</dbReference>
<keyword evidence="2" id="KW-0378">Hydrolase</keyword>
<evidence type="ECO:0000313" key="5">
    <source>
        <dbReference type="EMBL" id="CAK0895722.1"/>
    </source>
</evidence>
<dbReference type="Proteomes" id="UP001189429">
    <property type="component" value="Unassembled WGS sequence"/>
</dbReference>
<evidence type="ECO:0000256" key="3">
    <source>
        <dbReference type="SAM" id="Phobius"/>
    </source>
</evidence>
<dbReference type="PANTHER" id="PTHR10161">
    <property type="entry name" value="TARTRATE-RESISTANT ACID PHOSPHATASE TYPE 5"/>
    <property type="match status" value="1"/>
</dbReference>
<evidence type="ECO:0000259" key="4">
    <source>
        <dbReference type="Pfam" id="PF00149"/>
    </source>
</evidence>
<gene>
    <name evidence="5" type="ORF">PCOR1329_LOCUS74395</name>
</gene>
<keyword evidence="6" id="KW-1185">Reference proteome</keyword>
<dbReference type="SUPFAM" id="SSF56300">
    <property type="entry name" value="Metallo-dependent phosphatases"/>
    <property type="match status" value="1"/>
</dbReference>
<dbReference type="InterPro" id="IPR004843">
    <property type="entry name" value="Calcineurin-like_PHP"/>
</dbReference>